<accession>A0A7S9QE39</accession>
<dbReference type="InterPro" id="IPR011008">
    <property type="entry name" value="Dimeric_a/b-barrel"/>
</dbReference>
<evidence type="ECO:0000313" key="2">
    <source>
        <dbReference type="Proteomes" id="UP000594800"/>
    </source>
</evidence>
<name>A0A7S9QE39_9RHOB</name>
<dbReference type="InterPro" id="IPR009874">
    <property type="entry name" value="DUF1428"/>
</dbReference>
<dbReference type="Gene3D" id="3.30.70.100">
    <property type="match status" value="1"/>
</dbReference>
<dbReference type="KEGG" id="poz:I0K15_04385"/>
<dbReference type="AlphaFoldDB" id="A0A7S9QE39"/>
<keyword evidence="2" id="KW-1185">Reference proteome</keyword>
<dbReference type="SUPFAM" id="SSF54909">
    <property type="entry name" value="Dimeric alpha+beta barrel"/>
    <property type="match status" value="1"/>
</dbReference>
<reference evidence="1 2" key="1">
    <citation type="submission" date="2020-11" db="EMBL/GenBank/DDBJ databases">
        <title>Description of Pontivivens ytuae sp. nov. isolated from deep sea sediment of Mariana Trench.</title>
        <authorList>
            <person name="Wang Z."/>
            <person name="Sun Q.-L."/>
            <person name="Xu X.-D."/>
            <person name="Tang Y.-Z."/>
            <person name="Zhang J."/>
        </authorList>
    </citation>
    <scope>NUCLEOTIDE SEQUENCE [LARGE SCALE GENOMIC DNA]</scope>
    <source>
        <strain evidence="1 2">MT2928</strain>
    </source>
</reference>
<dbReference type="EMBL" id="CP064942">
    <property type="protein sequence ID" value="QPH54997.1"/>
    <property type="molecule type" value="Genomic_DNA"/>
</dbReference>
<protein>
    <submittedName>
        <fullName evidence="1">DUF1428 domain-containing protein</fullName>
    </submittedName>
</protein>
<dbReference type="Proteomes" id="UP000594800">
    <property type="component" value="Chromosome"/>
</dbReference>
<organism evidence="1 2">
    <name type="scientific">Pontivivens ytuae</name>
    <dbReference type="NCBI Taxonomy" id="2789856"/>
    <lineage>
        <taxon>Bacteria</taxon>
        <taxon>Pseudomonadati</taxon>
        <taxon>Pseudomonadota</taxon>
        <taxon>Alphaproteobacteria</taxon>
        <taxon>Rhodobacterales</taxon>
        <taxon>Paracoccaceae</taxon>
        <taxon>Pontivivens</taxon>
    </lineage>
</organism>
<dbReference type="PIRSF" id="PIRSF007028">
    <property type="entry name" value="UCP007028"/>
    <property type="match status" value="1"/>
</dbReference>
<proteinExistence type="predicted"/>
<sequence length="123" mass="13471">MYVDGFLVPVKKVKLEEYRAAAEAMGKIFLKHGALATTEAVADDVDPGELTSFPRAVQLEEDETVVFSWITWPDRATRDAGQKKVFDDPDGQAQMSVFMGDDPAVAGKRMVYGGFTPIVELTA</sequence>
<gene>
    <name evidence="1" type="ORF">I0K15_04385</name>
</gene>
<dbReference type="RefSeq" id="WP_196104197.1">
    <property type="nucleotide sequence ID" value="NZ_CP064942.1"/>
</dbReference>
<dbReference type="Pfam" id="PF07237">
    <property type="entry name" value="DUF1428"/>
    <property type="match status" value="1"/>
</dbReference>
<evidence type="ECO:0000313" key="1">
    <source>
        <dbReference type="EMBL" id="QPH54997.1"/>
    </source>
</evidence>